<feature type="compositionally biased region" description="Polar residues" evidence="1">
    <location>
        <begin position="190"/>
        <end position="199"/>
    </location>
</feature>
<evidence type="ECO:0000256" key="2">
    <source>
        <dbReference type="SAM" id="Phobius"/>
    </source>
</evidence>
<evidence type="ECO:0008006" key="6">
    <source>
        <dbReference type="Google" id="ProtNLM"/>
    </source>
</evidence>
<keyword evidence="5" id="KW-1185">Reference proteome</keyword>
<keyword evidence="2" id="KW-1133">Transmembrane helix</keyword>
<dbReference type="Proteomes" id="UP001583172">
    <property type="component" value="Unassembled WGS sequence"/>
</dbReference>
<feature type="compositionally biased region" description="Polar residues" evidence="1">
    <location>
        <begin position="73"/>
        <end position="98"/>
    </location>
</feature>
<gene>
    <name evidence="4" type="ORF">VTJ49DRAFT_3047</name>
    <name evidence="3" type="ORF">VTJ49DRAFT_681</name>
</gene>
<dbReference type="EMBL" id="JAZGSY010000024">
    <property type="protein sequence ID" value="KAL1843100.1"/>
    <property type="molecule type" value="Genomic_DNA"/>
</dbReference>
<feature type="compositionally biased region" description="Low complexity" evidence="1">
    <location>
        <begin position="522"/>
        <end position="531"/>
    </location>
</feature>
<organism evidence="4 5">
    <name type="scientific">Humicola insolens</name>
    <name type="common">Soft-rot fungus</name>
    <dbReference type="NCBI Taxonomy" id="85995"/>
    <lineage>
        <taxon>Eukaryota</taxon>
        <taxon>Fungi</taxon>
        <taxon>Dikarya</taxon>
        <taxon>Ascomycota</taxon>
        <taxon>Pezizomycotina</taxon>
        <taxon>Sordariomycetes</taxon>
        <taxon>Sordariomycetidae</taxon>
        <taxon>Sordariales</taxon>
        <taxon>Chaetomiaceae</taxon>
        <taxon>Mycothermus</taxon>
    </lineage>
</organism>
<comment type="caution">
    <text evidence="4">The sequence shown here is derived from an EMBL/GenBank/DDBJ whole genome shotgun (WGS) entry which is preliminary data.</text>
</comment>
<evidence type="ECO:0000313" key="3">
    <source>
        <dbReference type="EMBL" id="KAL1840250.1"/>
    </source>
</evidence>
<feature type="transmembrane region" description="Helical" evidence="2">
    <location>
        <begin position="385"/>
        <end position="403"/>
    </location>
</feature>
<feature type="region of interest" description="Disordered" evidence="1">
    <location>
        <begin position="459"/>
        <end position="486"/>
    </location>
</feature>
<evidence type="ECO:0000313" key="5">
    <source>
        <dbReference type="Proteomes" id="UP001583172"/>
    </source>
</evidence>
<feature type="transmembrane region" description="Helical" evidence="2">
    <location>
        <begin position="415"/>
        <end position="438"/>
    </location>
</feature>
<name>A0ABR3VNU0_HUMIN</name>
<sequence length="680" mass="71779">MENLPSSPRTPSIRRVPYSYMERLTTTSGPVGNFSPSSWPFPKQNPAKSTSENKSAAGAEDTNEGGFNDDNMTDTGTTQRGPQSTVSGGSDDTITQRRYQAAREGASGARMSVSFSSDSIATEIYLPARGLAVLGESSGEHVKVRRYGELAADIHQRPLTPTPYSTLRKVSEVTEPESEVGCGHEGSREGASSASQHKSSAPVAIVTPRGSSAHVGSREGGSAASSPKSVVLALPPAAVLRDSSRVTSRAHPLSRVSVPSALSAAAVDALTNSSTEAVHGGSEGGAATGELVGSRFSVHVTGMSRIVSGASSFRRAIASFCSARPGTMYEDIELADLRRGPTVRHAPLPASPNAAINACLPVPESTTGLWRGIDRSRKLMEASRVLLLLAVLSFVASITAMSVKAADDKPVTHGLITWALMSGVFLAIFVGFLVLGAWQRRKTTRNAISRETWIEENVRSRPLPPLPRPVTETEHNTNNPDDAGASDEAWHKFATDHEQLRRYVALLETRIAALEDGGSQKATASTHSTSTGGNIPFMSGALPPSTSRVSDPKDKDKKPNYNTPTTSRRQLFPSRPRSDEQSLVGPEICYDSDRGGAGGSMTKSSTKASILTELCEAVTEGYSPLAAAGEPGSASSTNRGSVQILQATSAEVTPSVRPRVVHISRSMPKLPGAKAGEEEE</sequence>
<keyword evidence="2" id="KW-0472">Membrane</keyword>
<reference evidence="4" key="2">
    <citation type="submission" date="2024-01" db="EMBL/GenBank/DDBJ databases">
        <authorList>
            <consortium name="Lawrence Berkeley National Laboratory"/>
            <person name="Steindorff A.S."/>
            <person name="Aguilar-pontes M.V."/>
            <person name="Robinson A.J."/>
            <person name="Andreopoulos B."/>
            <person name="LaButti K."/>
            <person name="Kuo A."/>
            <person name="Mondo S."/>
            <person name="Riley R."/>
            <person name="Otillar R."/>
            <person name="Haridas S."/>
            <person name="Lipzen A."/>
            <person name="Grimwood J."/>
            <person name="Schmutz J."/>
            <person name="Clum A."/>
            <person name="Conant G."/>
            <person name="Drula E."/>
            <person name="Henrissat B."/>
            <person name="Hansel C."/>
            <person name="Singer S."/>
            <person name="de Vries R."/>
            <person name="Natvig D."/>
            <person name="Powell A.J."/>
            <person name="Tsang A."/>
            <person name="Grigoriev I.V."/>
        </authorList>
    </citation>
    <scope>NUCLEOTIDE SEQUENCE</scope>
    <source>
        <strain evidence="4">CBS 620.91</strain>
    </source>
</reference>
<evidence type="ECO:0000256" key="1">
    <source>
        <dbReference type="SAM" id="MobiDB-lite"/>
    </source>
</evidence>
<accession>A0ABR3VNU0</accession>
<feature type="compositionally biased region" description="Polar residues" evidence="1">
    <location>
        <begin position="1"/>
        <end position="10"/>
    </location>
</feature>
<reference evidence="4 5" key="1">
    <citation type="journal article" date="2024" name="Commun. Biol.">
        <title>Comparative genomic analysis of thermophilic fungi reveals convergent evolutionary adaptations and gene losses.</title>
        <authorList>
            <person name="Steindorff A.S."/>
            <person name="Aguilar-Pontes M.V."/>
            <person name="Robinson A.J."/>
            <person name="Andreopoulos B."/>
            <person name="LaButti K."/>
            <person name="Kuo A."/>
            <person name="Mondo S."/>
            <person name="Riley R."/>
            <person name="Otillar R."/>
            <person name="Haridas S."/>
            <person name="Lipzen A."/>
            <person name="Grimwood J."/>
            <person name="Schmutz J."/>
            <person name="Clum A."/>
            <person name="Reid I.D."/>
            <person name="Moisan M.C."/>
            <person name="Butler G."/>
            <person name="Nguyen T.T.M."/>
            <person name="Dewar K."/>
            <person name="Conant G."/>
            <person name="Drula E."/>
            <person name="Henrissat B."/>
            <person name="Hansel C."/>
            <person name="Singer S."/>
            <person name="Hutchinson M.I."/>
            <person name="de Vries R.P."/>
            <person name="Natvig D.O."/>
            <person name="Powell A.J."/>
            <person name="Tsang A."/>
            <person name="Grigoriev I.V."/>
        </authorList>
    </citation>
    <scope>NUCLEOTIDE SEQUENCE [LARGE SCALE GENOMIC DNA]</scope>
    <source>
        <strain evidence="4 5">CBS 620.91</strain>
    </source>
</reference>
<feature type="region of interest" description="Disordered" evidence="1">
    <location>
        <begin position="171"/>
        <end position="228"/>
    </location>
</feature>
<dbReference type="EMBL" id="JAZGSY010000121">
    <property type="protein sequence ID" value="KAL1840250.1"/>
    <property type="molecule type" value="Genomic_DNA"/>
</dbReference>
<proteinExistence type="predicted"/>
<feature type="region of interest" description="Disordered" evidence="1">
    <location>
        <begin position="626"/>
        <end position="680"/>
    </location>
</feature>
<feature type="region of interest" description="Disordered" evidence="1">
    <location>
        <begin position="1"/>
        <end position="108"/>
    </location>
</feature>
<keyword evidence="2" id="KW-0812">Transmembrane</keyword>
<feature type="region of interest" description="Disordered" evidence="1">
    <location>
        <begin position="517"/>
        <end position="606"/>
    </location>
</feature>
<feature type="compositionally biased region" description="Polar residues" evidence="1">
    <location>
        <begin position="633"/>
        <end position="652"/>
    </location>
</feature>
<feature type="compositionally biased region" description="Polar residues" evidence="1">
    <location>
        <begin position="24"/>
        <end position="38"/>
    </location>
</feature>
<evidence type="ECO:0000313" key="4">
    <source>
        <dbReference type="EMBL" id="KAL1843100.1"/>
    </source>
</evidence>
<protein>
    <recommendedName>
        <fullName evidence="6">Transmembrane protein</fullName>
    </recommendedName>
</protein>
<feature type="compositionally biased region" description="Basic and acidic residues" evidence="1">
    <location>
        <begin position="550"/>
        <end position="559"/>
    </location>
</feature>
<feature type="compositionally biased region" description="Polar residues" evidence="1">
    <location>
        <begin position="560"/>
        <end position="569"/>
    </location>
</feature>